<name>A0A926HS37_9FIRM</name>
<dbReference type="SUPFAM" id="SSF47598">
    <property type="entry name" value="Ribbon-helix-helix"/>
    <property type="match status" value="1"/>
</dbReference>
<reference evidence="1" key="1">
    <citation type="submission" date="2020-08" db="EMBL/GenBank/DDBJ databases">
        <title>Genome public.</title>
        <authorList>
            <person name="Liu C."/>
            <person name="Sun Q."/>
        </authorList>
    </citation>
    <scope>NUCLEOTIDE SEQUENCE</scope>
    <source>
        <strain evidence="1">NSJ-63</strain>
    </source>
</reference>
<evidence type="ECO:0008006" key="3">
    <source>
        <dbReference type="Google" id="ProtNLM"/>
    </source>
</evidence>
<dbReference type="RefSeq" id="WP_249279842.1">
    <property type="nucleotide sequence ID" value="NZ_JACRSS010000001.1"/>
</dbReference>
<proteinExistence type="predicted"/>
<evidence type="ECO:0000313" key="2">
    <source>
        <dbReference type="Proteomes" id="UP000617951"/>
    </source>
</evidence>
<dbReference type="GO" id="GO:0006355">
    <property type="term" value="P:regulation of DNA-templated transcription"/>
    <property type="evidence" value="ECO:0007669"/>
    <property type="project" value="InterPro"/>
</dbReference>
<dbReference type="AlphaFoldDB" id="A0A926HS37"/>
<sequence length="68" mass="7671">MSKKHALLIRIDSMVMQKFGYIAQYHGRSKNKEIEVMMRSVIDSFEYKNGPIQPADIAASSQNAKNPG</sequence>
<accession>A0A926HS37</accession>
<dbReference type="InterPro" id="IPR013321">
    <property type="entry name" value="Arc_rbn_hlx_hlx"/>
</dbReference>
<dbReference type="Gene3D" id="1.10.1220.10">
    <property type="entry name" value="Met repressor-like"/>
    <property type="match status" value="1"/>
</dbReference>
<protein>
    <recommendedName>
        <fullName evidence="3">Arc-like DNA binding domain-containing protein</fullName>
    </recommendedName>
</protein>
<gene>
    <name evidence="1" type="ORF">H8693_03790</name>
</gene>
<comment type="caution">
    <text evidence="1">The sequence shown here is derived from an EMBL/GenBank/DDBJ whole genome shotgun (WGS) entry which is preliminary data.</text>
</comment>
<dbReference type="InterPro" id="IPR010985">
    <property type="entry name" value="Ribbon_hlx_hlx"/>
</dbReference>
<dbReference type="Proteomes" id="UP000617951">
    <property type="component" value="Unassembled WGS sequence"/>
</dbReference>
<dbReference type="EMBL" id="JACRSS010000001">
    <property type="protein sequence ID" value="MBC8538052.1"/>
    <property type="molecule type" value="Genomic_DNA"/>
</dbReference>
<keyword evidence="2" id="KW-1185">Reference proteome</keyword>
<evidence type="ECO:0000313" key="1">
    <source>
        <dbReference type="EMBL" id="MBC8538052.1"/>
    </source>
</evidence>
<organism evidence="1 2">
    <name type="scientific">Guopingia tenuis</name>
    <dbReference type="NCBI Taxonomy" id="2763656"/>
    <lineage>
        <taxon>Bacteria</taxon>
        <taxon>Bacillati</taxon>
        <taxon>Bacillota</taxon>
        <taxon>Clostridia</taxon>
        <taxon>Christensenellales</taxon>
        <taxon>Christensenellaceae</taxon>
        <taxon>Guopingia</taxon>
    </lineage>
</organism>